<evidence type="ECO:0000256" key="1">
    <source>
        <dbReference type="ARBA" id="ARBA00022842"/>
    </source>
</evidence>
<dbReference type="Gene3D" id="3.40.50.1010">
    <property type="entry name" value="5'-nuclease"/>
    <property type="match status" value="1"/>
</dbReference>
<sequence length="140" mass="15006">MTPDRFVVDASVLGAAFFNEADSEKARAFLRRGPSLIAPDLLQLQIAEIAAGKIRRQEASIEVARRATDMVTEFVQRLAPTGVLTTQAFDLVARHQMPIQDAVYLALAEAEGCTLVTLDQSLARAASAAGLGALVQPLEE</sequence>
<dbReference type="InterPro" id="IPR002716">
    <property type="entry name" value="PIN_dom"/>
</dbReference>
<dbReference type="EMBL" id="JBEPTF010000001">
    <property type="protein sequence ID" value="MET4683251.1"/>
    <property type="molecule type" value="Genomic_DNA"/>
</dbReference>
<keyword evidence="1" id="KW-0460">Magnesium</keyword>
<reference evidence="3 4" key="1">
    <citation type="submission" date="2024-06" db="EMBL/GenBank/DDBJ databases">
        <title>Sorghum-associated microbial communities from plants grown in Nebraska, USA.</title>
        <authorList>
            <person name="Schachtman D."/>
        </authorList>
    </citation>
    <scope>NUCLEOTIDE SEQUENCE [LARGE SCALE GENOMIC DNA]</scope>
    <source>
        <strain evidence="3 4">2814</strain>
    </source>
</reference>
<dbReference type="RefSeq" id="WP_354088179.1">
    <property type="nucleotide sequence ID" value="NZ_JBEPTF010000001.1"/>
</dbReference>
<evidence type="ECO:0000313" key="4">
    <source>
        <dbReference type="Proteomes" id="UP001549313"/>
    </source>
</evidence>
<evidence type="ECO:0000313" key="3">
    <source>
        <dbReference type="EMBL" id="MET4683251.1"/>
    </source>
</evidence>
<dbReference type="Pfam" id="PF01850">
    <property type="entry name" value="PIN"/>
    <property type="match status" value="1"/>
</dbReference>
<dbReference type="PANTHER" id="PTHR35901">
    <property type="entry name" value="RIBONUCLEASE VAPC3"/>
    <property type="match status" value="1"/>
</dbReference>
<proteinExistence type="predicted"/>
<dbReference type="InterPro" id="IPR044153">
    <property type="entry name" value="PIN_Pae0151-like"/>
</dbReference>
<dbReference type="PANTHER" id="PTHR35901:SF1">
    <property type="entry name" value="EXONUCLEASE VAPC9"/>
    <property type="match status" value="1"/>
</dbReference>
<keyword evidence="4" id="KW-1185">Reference proteome</keyword>
<dbReference type="Proteomes" id="UP001549313">
    <property type="component" value="Unassembled WGS sequence"/>
</dbReference>
<name>A0ABV2R9I9_9CAUL</name>
<dbReference type="InterPro" id="IPR029060">
    <property type="entry name" value="PIN-like_dom_sf"/>
</dbReference>
<comment type="caution">
    <text evidence="3">The sequence shown here is derived from an EMBL/GenBank/DDBJ whole genome shotgun (WGS) entry which is preliminary data.</text>
</comment>
<accession>A0ABV2R9I9</accession>
<evidence type="ECO:0000259" key="2">
    <source>
        <dbReference type="Pfam" id="PF01850"/>
    </source>
</evidence>
<dbReference type="InterPro" id="IPR051619">
    <property type="entry name" value="TypeII_TA_RNase_PINc/VapC"/>
</dbReference>
<protein>
    <submittedName>
        <fullName evidence="3">Nucleic acid-binding protein</fullName>
    </submittedName>
</protein>
<organism evidence="3 4">
    <name type="scientific">Brevundimonas faecalis</name>
    <dbReference type="NCBI Taxonomy" id="947378"/>
    <lineage>
        <taxon>Bacteria</taxon>
        <taxon>Pseudomonadati</taxon>
        <taxon>Pseudomonadota</taxon>
        <taxon>Alphaproteobacteria</taxon>
        <taxon>Caulobacterales</taxon>
        <taxon>Caulobacteraceae</taxon>
        <taxon>Brevundimonas</taxon>
    </lineage>
</organism>
<gene>
    <name evidence="3" type="ORF">ABIE19_001160</name>
</gene>
<feature type="domain" description="PIN" evidence="2">
    <location>
        <begin position="7"/>
        <end position="126"/>
    </location>
</feature>
<dbReference type="SUPFAM" id="SSF88723">
    <property type="entry name" value="PIN domain-like"/>
    <property type="match status" value="1"/>
</dbReference>
<dbReference type="CDD" id="cd09873">
    <property type="entry name" value="PIN_Pae0151-like"/>
    <property type="match status" value="1"/>
</dbReference>